<evidence type="ECO:0000313" key="1">
    <source>
        <dbReference type="EMBL" id="SPQ01837.1"/>
    </source>
</evidence>
<protein>
    <submittedName>
        <fullName evidence="1">Uncharacterized protein</fullName>
    </submittedName>
</protein>
<proteinExistence type="predicted"/>
<dbReference type="OrthoDB" id="5481295at2"/>
<dbReference type="AlphaFoldDB" id="A0A2U3QKB6"/>
<reference evidence="2" key="1">
    <citation type="submission" date="2018-03" db="EMBL/GenBank/DDBJ databases">
        <authorList>
            <person name="Zecchin S."/>
        </authorList>
    </citation>
    <scope>NUCLEOTIDE SEQUENCE [LARGE SCALE GENOMIC DNA]</scope>
</reference>
<accession>A0A2U3QKB6</accession>
<keyword evidence="2" id="KW-1185">Reference proteome</keyword>
<evidence type="ECO:0000313" key="2">
    <source>
        <dbReference type="Proteomes" id="UP000245125"/>
    </source>
</evidence>
<name>A0A2U3QKB6_9BACT</name>
<dbReference type="Proteomes" id="UP000245125">
    <property type="component" value="Unassembled WGS sequence"/>
</dbReference>
<organism evidence="1 2">
    <name type="scientific">Candidatus Sulfobium mesophilum</name>
    <dbReference type="NCBI Taxonomy" id="2016548"/>
    <lineage>
        <taxon>Bacteria</taxon>
        <taxon>Pseudomonadati</taxon>
        <taxon>Nitrospirota</taxon>
        <taxon>Nitrospiria</taxon>
        <taxon>Nitrospirales</taxon>
        <taxon>Nitrospiraceae</taxon>
        <taxon>Candidatus Sulfobium</taxon>
    </lineage>
</organism>
<sequence length="332" mass="38405">MQPKEEKVGWADSAKKANHLLFSELDVLMRALDRFLNIDNLAYSTEDLTSRDFYEELVTVHDTILRVLGILEIAIPENRRNAYWLLKFAETKLFSAEGRDDFREDIYRQDTSEKSLYSLYDSFINFKGVISDLIRAGTISYMSFLNIGRMIGKEIRENVYFNPFARSLNPEFDAIANPKISGIVKSIEPNEIRKYLSVVFIYLFRFLRFMRFIDIEGQRPGSLNVSLSILILLKAEITAFQGYAAKAVGNMIDQELGGCLKSISYQFSMENRRVYLQELRDIQRKKAYLGFRGKIENCHGILKNLTEQTVVQLAQHFRPEISGEEIFSSFVD</sequence>
<gene>
    <name evidence="1" type="ORF">NBG4_740007</name>
</gene>
<dbReference type="EMBL" id="OUUY01000124">
    <property type="protein sequence ID" value="SPQ01837.1"/>
    <property type="molecule type" value="Genomic_DNA"/>
</dbReference>